<dbReference type="GO" id="GO:0016413">
    <property type="term" value="F:O-acetyltransferase activity"/>
    <property type="evidence" value="ECO:0007669"/>
    <property type="project" value="TreeGrafter"/>
</dbReference>
<gene>
    <name evidence="9" type="ORF">EQG66_05050</name>
</gene>
<evidence type="ECO:0000256" key="1">
    <source>
        <dbReference type="ARBA" id="ARBA00004651"/>
    </source>
</evidence>
<sequence length="359" mass="39096">MPASRPATHAGAGNARILWLDVAKGLGILLVVLGHALGGIIDMPGRTVPSAFRDIFVGIYVFHMPVFFMLSGLLVRPRLARSRKGFLIDLVITVAYPYFLWSIIQYSAIYAAGSLVNRPVERFWPAILNLPWATISQFWYLYVLFFMHFVALVLVPRIGARNFFLAAVAAKLLIAALAQPYVPPAAIRLLMVHGLFYAAGVWAGVEGLERMRQWLGARRLLLALVLCVAVAAVMLAVSHIVAVRGAEFYQLKSYEISVLAWRLSLLPAACAATLAFVACSFLPTGGIANMLAYLGRRTMAIFVLHVLFIAGTRIVLSRVLPGADPLLLLGMCSLSGLLAPLAVYAVVRRFSTSRAFGLG</sequence>
<accession>A0A4Q1KJN8</accession>
<evidence type="ECO:0000313" key="10">
    <source>
        <dbReference type="Proteomes" id="UP000290958"/>
    </source>
</evidence>
<evidence type="ECO:0000256" key="5">
    <source>
        <dbReference type="ARBA" id="ARBA00022989"/>
    </source>
</evidence>
<feature type="transmembrane region" description="Helical" evidence="7">
    <location>
        <begin position="132"/>
        <end position="155"/>
    </location>
</feature>
<dbReference type="InterPro" id="IPR002656">
    <property type="entry name" value="Acyl_transf_3_dom"/>
</dbReference>
<protein>
    <recommendedName>
        <fullName evidence="8">Acyltransferase 3 domain-containing protein</fullName>
    </recommendedName>
</protein>
<dbReference type="GO" id="GO:0005886">
    <property type="term" value="C:plasma membrane"/>
    <property type="evidence" value="ECO:0007669"/>
    <property type="project" value="UniProtKB-SubCell"/>
</dbReference>
<feature type="transmembrane region" description="Helical" evidence="7">
    <location>
        <begin position="300"/>
        <end position="320"/>
    </location>
</feature>
<keyword evidence="5 7" id="KW-1133">Transmembrane helix</keyword>
<comment type="subcellular location">
    <subcellularLocation>
        <location evidence="1">Cell membrane</location>
        <topology evidence="1">Multi-pass membrane protein</topology>
    </subcellularLocation>
</comment>
<dbReference type="RefSeq" id="WP_129403444.1">
    <property type="nucleotide sequence ID" value="NZ_SBKP01000003.1"/>
</dbReference>
<evidence type="ECO:0000256" key="4">
    <source>
        <dbReference type="ARBA" id="ARBA00022692"/>
    </source>
</evidence>
<evidence type="ECO:0000256" key="3">
    <source>
        <dbReference type="ARBA" id="ARBA00022475"/>
    </source>
</evidence>
<evidence type="ECO:0000256" key="6">
    <source>
        <dbReference type="ARBA" id="ARBA00023136"/>
    </source>
</evidence>
<evidence type="ECO:0000313" key="9">
    <source>
        <dbReference type="EMBL" id="RXR29907.1"/>
    </source>
</evidence>
<proteinExistence type="inferred from homology"/>
<feature type="transmembrane region" description="Helical" evidence="7">
    <location>
        <begin position="26"/>
        <end position="43"/>
    </location>
</feature>
<keyword evidence="6 7" id="KW-0472">Membrane</keyword>
<dbReference type="Pfam" id="PF01757">
    <property type="entry name" value="Acyl_transf_3"/>
    <property type="match status" value="1"/>
</dbReference>
<dbReference type="AlphaFoldDB" id="A0A4Q1KJN8"/>
<evidence type="ECO:0000256" key="7">
    <source>
        <dbReference type="SAM" id="Phobius"/>
    </source>
</evidence>
<feature type="domain" description="Acyltransferase 3" evidence="8">
    <location>
        <begin position="18"/>
        <end position="338"/>
    </location>
</feature>
<feature type="transmembrane region" description="Helical" evidence="7">
    <location>
        <begin position="87"/>
        <end position="112"/>
    </location>
</feature>
<feature type="transmembrane region" description="Helical" evidence="7">
    <location>
        <begin position="187"/>
        <end position="208"/>
    </location>
</feature>
<feature type="transmembrane region" description="Helical" evidence="7">
    <location>
        <begin position="263"/>
        <end position="288"/>
    </location>
</feature>
<comment type="similarity">
    <text evidence="2">Belongs to the acyltransferase 3 family.</text>
</comment>
<evidence type="ECO:0000256" key="2">
    <source>
        <dbReference type="ARBA" id="ARBA00007400"/>
    </source>
</evidence>
<evidence type="ECO:0000259" key="8">
    <source>
        <dbReference type="Pfam" id="PF01757"/>
    </source>
</evidence>
<keyword evidence="4 7" id="KW-0812">Transmembrane</keyword>
<dbReference type="OrthoDB" id="9814956at2"/>
<dbReference type="GO" id="GO:0009246">
    <property type="term" value="P:enterobacterial common antigen biosynthetic process"/>
    <property type="evidence" value="ECO:0007669"/>
    <property type="project" value="TreeGrafter"/>
</dbReference>
<dbReference type="PANTHER" id="PTHR40074:SF2">
    <property type="entry name" value="O-ACETYLTRANSFERASE WECH"/>
    <property type="match status" value="1"/>
</dbReference>
<dbReference type="Proteomes" id="UP000290958">
    <property type="component" value="Unassembled WGS sequence"/>
</dbReference>
<feature type="transmembrane region" description="Helical" evidence="7">
    <location>
        <begin position="220"/>
        <end position="243"/>
    </location>
</feature>
<feature type="transmembrane region" description="Helical" evidence="7">
    <location>
        <begin position="162"/>
        <end position="181"/>
    </location>
</feature>
<dbReference type="PANTHER" id="PTHR40074">
    <property type="entry name" value="O-ACETYLTRANSFERASE WECH"/>
    <property type="match status" value="1"/>
</dbReference>
<reference evidence="10" key="1">
    <citation type="submission" date="2019-01" db="EMBL/GenBank/DDBJ databases">
        <title>Cytophagaceae bacterium strain CAR-16.</title>
        <authorList>
            <person name="Chen W.-M."/>
        </authorList>
    </citation>
    <scope>NUCLEOTIDE SEQUENCE [LARGE SCALE GENOMIC DNA]</scope>
    <source>
        <strain evidence="10">CHR27</strain>
    </source>
</reference>
<keyword evidence="10" id="KW-1185">Reference proteome</keyword>
<comment type="caution">
    <text evidence="9">The sequence shown here is derived from an EMBL/GenBank/DDBJ whole genome shotgun (WGS) entry which is preliminary data.</text>
</comment>
<dbReference type="EMBL" id="SBKP01000003">
    <property type="protein sequence ID" value="RXR29907.1"/>
    <property type="molecule type" value="Genomic_DNA"/>
</dbReference>
<organism evidence="9 10">
    <name type="scientific">Sphingobium fluviale</name>
    <dbReference type="NCBI Taxonomy" id="2506423"/>
    <lineage>
        <taxon>Bacteria</taxon>
        <taxon>Pseudomonadati</taxon>
        <taxon>Pseudomonadota</taxon>
        <taxon>Alphaproteobacteria</taxon>
        <taxon>Sphingomonadales</taxon>
        <taxon>Sphingomonadaceae</taxon>
        <taxon>Sphingobium</taxon>
    </lineage>
</organism>
<feature type="transmembrane region" description="Helical" evidence="7">
    <location>
        <begin position="55"/>
        <end position="75"/>
    </location>
</feature>
<feature type="transmembrane region" description="Helical" evidence="7">
    <location>
        <begin position="326"/>
        <end position="347"/>
    </location>
</feature>
<name>A0A4Q1KJN8_9SPHN</name>
<keyword evidence="3" id="KW-1003">Cell membrane</keyword>